<organism evidence="1 2">
    <name type="scientific">Stappia taiwanensis</name>
    <dbReference type="NCBI Taxonomy" id="992267"/>
    <lineage>
        <taxon>Bacteria</taxon>
        <taxon>Pseudomonadati</taxon>
        <taxon>Pseudomonadota</taxon>
        <taxon>Alphaproteobacteria</taxon>
        <taxon>Hyphomicrobiales</taxon>
        <taxon>Stappiaceae</taxon>
        <taxon>Stappia</taxon>
    </lineage>
</organism>
<accession>A0A838XU35</accession>
<evidence type="ECO:0000313" key="1">
    <source>
        <dbReference type="EMBL" id="MBA4613945.1"/>
    </source>
</evidence>
<protein>
    <submittedName>
        <fullName evidence="1">Uncharacterized protein</fullName>
    </submittedName>
</protein>
<dbReference type="RefSeq" id="WP_181762141.1">
    <property type="nucleotide sequence ID" value="NZ_BMCR01000017.1"/>
</dbReference>
<sequence>MASSGSEKRQKNRAVGVRLEDELFDILTDRAARVGLRRGTYAYQVLAEHLVGADPVARIARNRVIVSEEDRRVVAEFSRHAANLAGSLIEAARAARLGRMKAYHQLIERLIADLPTVREAVYAIQRAIK</sequence>
<comment type="caution">
    <text evidence="1">The sequence shown here is derived from an EMBL/GenBank/DDBJ whole genome shotgun (WGS) entry which is preliminary data.</text>
</comment>
<dbReference type="AlphaFoldDB" id="A0A838XU35"/>
<gene>
    <name evidence="1" type="ORF">H1W37_19995</name>
</gene>
<proteinExistence type="predicted"/>
<keyword evidence="2" id="KW-1185">Reference proteome</keyword>
<name>A0A838XU35_9HYPH</name>
<dbReference type="Proteomes" id="UP000559404">
    <property type="component" value="Unassembled WGS sequence"/>
</dbReference>
<evidence type="ECO:0000313" key="2">
    <source>
        <dbReference type="Proteomes" id="UP000559404"/>
    </source>
</evidence>
<dbReference type="EMBL" id="JACEON010000032">
    <property type="protein sequence ID" value="MBA4613945.1"/>
    <property type="molecule type" value="Genomic_DNA"/>
</dbReference>
<reference evidence="1 2" key="1">
    <citation type="submission" date="2020-07" db="EMBL/GenBank/DDBJ databases">
        <authorList>
            <person name="Li M."/>
        </authorList>
    </citation>
    <scope>NUCLEOTIDE SEQUENCE [LARGE SCALE GENOMIC DNA]</scope>
    <source>
        <strain evidence="1 2">DSM 23284</strain>
    </source>
</reference>
<reference evidence="1 2" key="2">
    <citation type="submission" date="2020-08" db="EMBL/GenBank/DDBJ databases">
        <title>Stappia taiwanensis sp. nov., isolated from a coastal thermal spring.</title>
        <authorList>
            <person name="Kampfer P."/>
        </authorList>
    </citation>
    <scope>NUCLEOTIDE SEQUENCE [LARGE SCALE GENOMIC DNA]</scope>
    <source>
        <strain evidence="1 2">DSM 23284</strain>
    </source>
</reference>